<dbReference type="Proteomes" id="UP000053860">
    <property type="component" value="Unassembled WGS sequence"/>
</dbReference>
<dbReference type="InterPro" id="IPR015946">
    <property type="entry name" value="KH_dom-like_a/b"/>
</dbReference>
<evidence type="ECO:0000313" key="1">
    <source>
        <dbReference type="EMBL" id="KUK77893.1"/>
    </source>
</evidence>
<name>A0A101HJK0_9BACT</name>
<organism evidence="1 2">
    <name type="scientific">Proteiniphilum acetatigenes</name>
    <dbReference type="NCBI Taxonomy" id="294710"/>
    <lineage>
        <taxon>Bacteria</taxon>
        <taxon>Pseudomonadati</taxon>
        <taxon>Bacteroidota</taxon>
        <taxon>Bacteroidia</taxon>
        <taxon>Bacteroidales</taxon>
        <taxon>Dysgonomonadaceae</taxon>
        <taxon>Proteiniphilum</taxon>
    </lineage>
</organism>
<sequence>MSDITFRVKAHSESPTKTIAKARGFEAIIDEPEELNGTNDGPNPVEYTLIALSGCLNVMCHLVAKEMNFTLKGVKINLSGVIDPAKHLGMATTERAGYKRIEVEIIPDTDADAATLDQWLKTIEERCPVSDNLSNPTPVHITVGK</sequence>
<dbReference type="InterPro" id="IPR052924">
    <property type="entry name" value="OsmC/Ohr_hydroprdx_reductase"/>
</dbReference>
<dbReference type="Pfam" id="PF02566">
    <property type="entry name" value="OsmC"/>
    <property type="match status" value="1"/>
</dbReference>
<dbReference type="Gene3D" id="3.30.300.20">
    <property type="match status" value="1"/>
</dbReference>
<reference evidence="2" key="1">
    <citation type="journal article" date="2015" name="MBio">
        <title>Genome-Resolved Metagenomic Analysis Reveals Roles for Candidate Phyla and Other Microbial Community Members in Biogeochemical Transformations in Oil Reservoirs.</title>
        <authorList>
            <person name="Hu P."/>
            <person name="Tom L."/>
            <person name="Singh A."/>
            <person name="Thomas B.C."/>
            <person name="Baker B.J."/>
            <person name="Piceno Y.M."/>
            <person name="Andersen G.L."/>
            <person name="Banfield J.F."/>
        </authorList>
    </citation>
    <scope>NUCLEOTIDE SEQUENCE [LARGE SCALE GENOMIC DNA]</scope>
</reference>
<dbReference type="InterPro" id="IPR003718">
    <property type="entry name" value="OsmC/Ohr_fam"/>
</dbReference>
<protein>
    <submittedName>
        <fullName evidence="1">OsmC family protein</fullName>
    </submittedName>
</protein>
<proteinExistence type="predicted"/>
<dbReference type="AlphaFoldDB" id="A0A101HJK0"/>
<dbReference type="SUPFAM" id="SSF82784">
    <property type="entry name" value="OsmC-like"/>
    <property type="match status" value="1"/>
</dbReference>
<evidence type="ECO:0000313" key="2">
    <source>
        <dbReference type="Proteomes" id="UP000053860"/>
    </source>
</evidence>
<accession>A0A101HJK0</accession>
<dbReference type="PANTHER" id="PTHR35368:SF1">
    <property type="entry name" value="HYDROPEROXIDE REDUCTASE"/>
    <property type="match status" value="1"/>
</dbReference>
<gene>
    <name evidence="1" type="ORF">XD92_0668</name>
</gene>
<dbReference type="PANTHER" id="PTHR35368">
    <property type="entry name" value="HYDROPEROXIDE REDUCTASE"/>
    <property type="match status" value="1"/>
</dbReference>
<comment type="caution">
    <text evidence="1">The sequence shown here is derived from an EMBL/GenBank/DDBJ whole genome shotgun (WGS) entry which is preliminary data.</text>
</comment>
<dbReference type="PATRIC" id="fig|294710.3.peg.953"/>
<dbReference type="InterPro" id="IPR036102">
    <property type="entry name" value="OsmC/Ohrsf"/>
</dbReference>
<dbReference type="EMBL" id="LGGN01000102">
    <property type="protein sequence ID" value="KUK77893.1"/>
    <property type="molecule type" value="Genomic_DNA"/>
</dbReference>